<evidence type="ECO:0000256" key="2">
    <source>
        <dbReference type="ARBA" id="ARBA00022786"/>
    </source>
</evidence>
<dbReference type="AlphaFoldDB" id="A0A6C0J8E1"/>
<dbReference type="EMBL" id="MN740350">
    <property type="protein sequence ID" value="QHU01939.1"/>
    <property type="molecule type" value="Genomic_DNA"/>
</dbReference>
<dbReference type="InterPro" id="IPR023313">
    <property type="entry name" value="UBQ-conjugating_AS"/>
</dbReference>
<dbReference type="SUPFAM" id="SSF54495">
    <property type="entry name" value="UBC-like"/>
    <property type="match status" value="1"/>
</dbReference>
<dbReference type="GO" id="GO:0016740">
    <property type="term" value="F:transferase activity"/>
    <property type="evidence" value="ECO:0007669"/>
    <property type="project" value="UniProtKB-KW"/>
</dbReference>
<evidence type="ECO:0000313" key="4">
    <source>
        <dbReference type="EMBL" id="QHU01939.1"/>
    </source>
</evidence>
<name>A0A6C0J8E1_9ZZZZ</name>
<evidence type="ECO:0000256" key="1">
    <source>
        <dbReference type="ARBA" id="ARBA00022679"/>
    </source>
</evidence>
<sequence length="145" mass="16605">MIQKRIISEINEINSSPKTQARFINDDFLQWEVKIVGPENSPYKDGIFSLKIIFPITYPFNSPKITFITPIYHPNIDSNGNICLGTLNSHWSPLCTISKSILLIMLILENPDPENPLMPDIAQLFKTNKSMYFELAKELTKTYAI</sequence>
<dbReference type="SMART" id="SM00212">
    <property type="entry name" value="UBCc"/>
    <property type="match status" value="1"/>
</dbReference>
<reference evidence="4" key="1">
    <citation type="journal article" date="2020" name="Nature">
        <title>Giant virus diversity and host interactions through global metagenomics.</title>
        <authorList>
            <person name="Schulz F."/>
            <person name="Roux S."/>
            <person name="Paez-Espino D."/>
            <person name="Jungbluth S."/>
            <person name="Walsh D.A."/>
            <person name="Denef V.J."/>
            <person name="McMahon K.D."/>
            <person name="Konstantinidis K.T."/>
            <person name="Eloe-Fadrosh E.A."/>
            <person name="Kyrpides N.C."/>
            <person name="Woyke T."/>
        </authorList>
    </citation>
    <scope>NUCLEOTIDE SEQUENCE</scope>
    <source>
        <strain evidence="4">GVMAG-M-3300025880-56</strain>
    </source>
</reference>
<organism evidence="4">
    <name type="scientific">viral metagenome</name>
    <dbReference type="NCBI Taxonomy" id="1070528"/>
    <lineage>
        <taxon>unclassified sequences</taxon>
        <taxon>metagenomes</taxon>
        <taxon>organismal metagenomes</taxon>
    </lineage>
</organism>
<dbReference type="PROSITE" id="PS00183">
    <property type="entry name" value="UBC_1"/>
    <property type="match status" value="1"/>
</dbReference>
<feature type="domain" description="UBC core" evidence="3">
    <location>
        <begin position="1"/>
        <end position="145"/>
    </location>
</feature>
<dbReference type="Gene3D" id="3.10.110.10">
    <property type="entry name" value="Ubiquitin Conjugating Enzyme"/>
    <property type="match status" value="1"/>
</dbReference>
<proteinExistence type="predicted"/>
<dbReference type="InterPro" id="IPR016135">
    <property type="entry name" value="UBQ-conjugating_enzyme/RWD"/>
</dbReference>
<keyword evidence="2" id="KW-0833">Ubl conjugation pathway</keyword>
<dbReference type="PROSITE" id="PS50127">
    <property type="entry name" value="UBC_2"/>
    <property type="match status" value="1"/>
</dbReference>
<protein>
    <recommendedName>
        <fullName evidence="3">UBC core domain-containing protein</fullName>
    </recommendedName>
</protein>
<dbReference type="Pfam" id="PF00179">
    <property type="entry name" value="UQ_con"/>
    <property type="match status" value="1"/>
</dbReference>
<evidence type="ECO:0000259" key="3">
    <source>
        <dbReference type="PROSITE" id="PS50127"/>
    </source>
</evidence>
<dbReference type="InterPro" id="IPR000608">
    <property type="entry name" value="UBC"/>
</dbReference>
<dbReference type="PANTHER" id="PTHR24068">
    <property type="entry name" value="UBIQUITIN-CONJUGATING ENZYME E2"/>
    <property type="match status" value="1"/>
</dbReference>
<keyword evidence="1" id="KW-0808">Transferase</keyword>
<accession>A0A6C0J8E1</accession>